<sequence>MTRQGHRLARRGAISRLLRRWRIPRVIRHVARFALPLLSPLPWADFSTVTAQLPCARGLRFH</sequence>
<evidence type="ECO:0000313" key="2">
    <source>
        <dbReference type="Proteomes" id="UP000193247"/>
    </source>
</evidence>
<dbReference type="OrthoDB" id="4736102at2"/>
<proteinExistence type="predicted"/>
<organism evidence="1 2">
    <name type="scientific">Mycobacterium decipiens</name>
    <dbReference type="NCBI Taxonomy" id="1430326"/>
    <lineage>
        <taxon>Bacteria</taxon>
        <taxon>Bacillati</taxon>
        <taxon>Actinomycetota</taxon>
        <taxon>Actinomycetes</taxon>
        <taxon>Mycobacteriales</taxon>
        <taxon>Mycobacteriaceae</taxon>
        <taxon>Mycobacterium</taxon>
    </lineage>
</organism>
<evidence type="ECO:0000313" key="1">
    <source>
        <dbReference type="EMBL" id="OSC40949.1"/>
    </source>
</evidence>
<dbReference type="Proteomes" id="UP000193247">
    <property type="component" value="Unassembled WGS sequence"/>
</dbReference>
<protein>
    <submittedName>
        <fullName evidence="1">Peptidase</fullName>
    </submittedName>
</protein>
<dbReference type="EMBL" id="NCXP01000010">
    <property type="protein sequence ID" value="OSC40949.1"/>
    <property type="molecule type" value="Genomic_DNA"/>
</dbReference>
<dbReference type="AlphaFoldDB" id="A0A1X2LV66"/>
<gene>
    <name evidence="1" type="ORF">B8W66_10845</name>
</gene>
<keyword evidence="2" id="KW-1185">Reference proteome</keyword>
<name>A0A1X2LV66_9MYCO</name>
<comment type="caution">
    <text evidence="1">The sequence shown here is derived from an EMBL/GenBank/DDBJ whole genome shotgun (WGS) entry which is preliminary data.</text>
</comment>
<reference evidence="1 2" key="1">
    <citation type="submission" date="2017-04" db="EMBL/GenBank/DDBJ databases">
        <title>The new phylogeny of genus Mycobacterium.</title>
        <authorList>
            <person name="Tortoli E."/>
            <person name="Trovato A."/>
            <person name="Cirillo D.M."/>
        </authorList>
    </citation>
    <scope>NUCLEOTIDE SEQUENCE [LARGE SCALE GENOMIC DNA]</scope>
    <source>
        <strain evidence="1 2">TBL 1200985</strain>
    </source>
</reference>
<accession>A0A1X2LV66</accession>